<accession>N6YZ08</accession>
<proteinExistence type="predicted"/>
<organism evidence="1 2">
    <name type="scientific">Thauera aminoaromatica S2</name>
    <dbReference type="NCBI Taxonomy" id="1234381"/>
    <lineage>
        <taxon>Bacteria</taxon>
        <taxon>Pseudomonadati</taxon>
        <taxon>Pseudomonadota</taxon>
        <taxon>Betaproteobacteria</taxon>
        <taxon>Rhodocyclales</taxon>
        <taxon>Zoogloeaceae</taxon>
        <taxon>Thauera</taxon>
    </lineage>
</organism>
<dbReference type="RefSeq" id="WP_004301123.1">
    <property type="nucleotide sequence ID" value="NZ_AMXD01000015.1"/>
</dbReference>
<dbReference type="AlphaFoldDB" id="N6YZ08"/>
<comment type="caution">
    <text evidence="1">The sequence shown here is derived from an EMBL/GenBank/DDBJ whole genome shotgun (WGS) entry which is preliminary data.</text>
</comment>
<sequence length="121" mass="13402">MSKTFPPEFSALKAQYRDTSAGLGDDHPITRRLWLLAVATAPDWFLAEMHDMARTMSLIPEPTACDDSGQRFYSLDALAAKLGMDADAVVRQMAMLQADAATAGLRDVLQTKDVRDLHRLH</sequence>
<dbReference type="Proteomes" id="UP000013042">
    <property type="component" value="Unassembled WGS sequence"/>
</dbReference>
<reference evidence="1 2" key="1">
    <citation type="submission" date="2012-09" db="EMBL/GenBank/DDBJ databases">
        <title>Draft Genome Sequences of 6 Strains from Genus Thauera.</title>
        <authorList>
            <person name="Liu B."/>
            <person name="Shapleigh J.P."/>
            <person name="Frostegard A.H."/>
        </authorList>
    </citation>
    <scope>NUCLEOTIDE SEQUENCE [LARGE SCALE GENOMIC DNA]</scope>
    <source>
        <strain evidence="1 2">S2</strain>
    </source>
</reference>
<evidence type="ECO:0000313" key="2">
    <source>
        <dbReference type="Proteomes" id="UP000013042"/>
    </source>
</evidence>
<dbReference type="EMBL" id="AMXD01000015">
    <property type="protein sequence ID" value="ENO87627.1"/>
    <property type="molecule type" value="Genomic_DNA"/>
</dbReference>
<protein>
    <submittedName>
        <fullName evidence="1">Uncharacterized protein</fullName>
    </submittedName>
</protein>
<evidence type="ECO:0000313" key="1">
    <source>
        <dbReference type="EMBL" id="ENO87627.1"/>
    </source>
</evidence>
<name>N6YZ08_THASP</name>
<gene>
    <name evidence="1" type="ORF">C665_04516</name>
</gene>